<organism evidence="2 3">
    <name type="scientific">Hyaloscypha variabilis (strain UAMH 11265 / GT02V1 / F)</name>
    <name type="common">Meliniomyces variabilis</name>
    <dbReference type="NCBI Taxonomy" id="1149755"/>
    <lineage>
        <taxon>Eukaryota</taxon>
        <taxon>Fungi</taxon>
        <taxon>Dikarya</taxon>
        <taxon>Ascomycota</taxon>
        <taxon>Pezizomycotina</taxon>
        <taxon>Leotiomycetes</taxon>
        <taxon>Helotiales</taxon>
        <taxon>Hyaloscyphaceae</taxon>
        <taxon>Hyaloscypha</taxon>
        <taxon>Hyaloscypha variabilis</taxon>
    </lineage>
</organism>
<evidence type="ECO:0000313" key="2">
    <source>
        <dbReference type="EMBL" id="PMD38986.1"/>
    </source>
</evidence>
<dbReference type="AlphaFoldDB" id="A0A2J6RKD7"/>
<feature type="compositionally biased region" description="Basic and acidic residues" evidence="1">
    <location>
        <begin position="99"/>
        <end position="117"/>
    </location>
</feature>
<feature type="compositionally biased region" description="Basic and acidic residues" evidence="1">
    <location>
        <begin position="79"/>
        <end position="92"/>
    </location>
</feature>
<name>A0A2J6RKD7_HYAVF</name>
<protein>
    <submittedName>
        <fullName evidence="2">Uncharacterized protein</fullName>
    </submittedName>
</protein>
<proteinExistence type="predicted"/>
<dbReference type="EMBL" id="KZ613947">
    <property type="protein sequence ID" value="PMD38986.1"/>
    <property type="molecule type" value="Genomic_DNA"/>
</dbReference>
<dbReference type="Proteomes" id="UP000235786">
    <property type="component" value="Unassembled WGS sequence"/>
</dbReference>
<reference evidence="2 3" key="1">
    <citation type="submission" date="2016-04" db="EMBL/GenBank/DDBJ databases">
        <title>A degradative enzymes factory behind the ericoid mycorrhizal symbiosis.</title>
        <authorList>
            <consortium name="DOE Joint Genome Institute"/>
            <person name="Martino E."/>
            <person name="Morin E."/>
            <person name="Grelet G."/>
            <person name="Kuo A."/>
            <person name="Kohler A."/>
            <person name="Daghino S."/>
            <person name="Barry K."/>
            <person name="Choi C."/>
            <person name="Cichocki N."/>
            <person name="Clum A."/>
            <person name="Copeland A."/>
            <person name="Hainaut M."/>
            <person name="Haridas S."/>
            <person name="Labutti K."/>
            <person name="Lindquist E."/>
            <person name="Lipzen A."/>
            <person name="Khouja H.-R."/>
            <person name="Murat C."/>
            <person name="Ohm R."/>
            <person name="Olson A."/>
            <person name="Spatafora J."/>
            <person name="Veneault-Fourrey C."/>
            <person name="Henrissat B."/>
            <person name="Grigoriev I."/>
            <person name="Martin F."/>
            <person name="Perotto S."/>
        </authorList>
    </citation>
    <scope>NUCLEOTIDE SEQUENCE [LARGE SCALE GENOMIC DNA]</scope>
    <source>
        <strain evidence="2 3">F</strain>
    </source>
</reference>
<feature type="region of interest" description="Disordered" evidence="1">
    <location>
        <begin position="72"/>
        <end position="126"/>
    </location>
</feature>
<gene>
    <name evidence="2" type="ORF">L207DRAFT_530442</name>
</gene>
<keyword evidence="3" id="KW-1185">Reference proteome</keyword>
<sequence length="126" mass="13879">MHSLRGHDPGWLPVCSLGRLALVVPRATPVSWSTIILSLKLDLVIKQGAAIISANPGKPLICTRDERIDRTTNRAAVGRKAERAKDEAEALRRHSQLSAKKEVLARSSRLKDKDSPSSRELSPVQR</sequence>
<evidence type="ECO:0000256" key="1">
    <source>
        <dbReference type="SAM" id="MobiDB-lite"/>
    </source>
</evidence>
<accession>A0A2J6RKD7</accession>
<evidence type="ECO:0000313" key="3">
    <source>
        <dbReference type="Proteomes" id="UP000235786"/>
    </source>
</evidence>